<dbReference type="Proteomes" id="UP000008909">
    <property type="component" value="Unassembled WGS sequence"/>
</dbReference>
<reference evidence="1" key="1">
    <citation type="journal article" date="2011" name="Genome Biol.">
        <title>The draft genome of the carcinogenic human liver fluke Clonorchis sinensis.</title>
        <authorList>
            <person name="Wang X."/>
            <person name="Chen W."/>
            <person name="Huang Y."/>
            <person name="Sun J."/>
            <person name="Men J."/>
            <person name="Liu H."/>
            <person name="Luo F."/>
            <person name="Guo L."/>
            <person name="Lv X."/>
            <person name="Deng C."/>
            <person name="Zhou C."/>
            <person name="Fan Y."/>
            <person name="Li X."/>
            <person name="Huang L."/>
            <person name="Hu Y."/>
            <person name="Liang C."/>
            <person name="Hu X."/>
            <person name="Xu J."/>
            <person name="Yu X."/>
        </authorList>
    </citation>
    <scope>NUCLEOTIDE SEQUENCE [LARGE SCALE GENOMIC DNA]</scope>
    <source>
        <strain evidence="1">Henan</strain>
    </source>
</reference>
<keyword evidence="2" id="KW-1185">Reference proteome</keyword>
<protein>
    <recommendedName>
        <fullName evidence="3">ATP-binding cassette transporter</fullName>
    </recommendedName>
</protein>
<gene>
    <name evidence="1" type="ORF">CLF_105238</name>
</gene>
<accession>H2KR24</accession>
<organism evidence="1 2">
    <name type="scientific">Clonorchis sinensis</name>
    <name type="common">Chinese liver fluke</name>
    <dbReference type="NCBI Taxonomy" id="79923"/>
    <lineage>
        <taxon>Eukaryota</taxon>
        <taxon>Metazoa</taxon>
        <taxon>Spiralia</taxon>
        <taxon>Lophotrochozoa</taxon>
        <taxon>Platyhelminthes</taxon>
        <taxon>Trematoda</taxon>
        <taxon>Digenea</taxon>
        <taxon>Opisthorchiida</taxon>
        <taxon>Opisthorchiata</taxon>
        <taxon>Opisthorchiidae</taxon>
        <taxon>Clonorchis</taxon>
    </lineage>
</organism>
<proteinExistence type="predicted"/>
<dbReference type="AlphaFoldDB" id="H2KR24"/>
<feature type="non-terminal residue" evidence="1">
    <location>
        <position position="1"/>
    </location>
</feature>
<evidence type="ECO:0008006" key="3">
    <source>
        <dbReference type="Google" id="ProtNLM"/>
    </source>
</evidence>
<name>H2KR24_CLOSI</name>
<reference key="2">
    <citation type="submission" date="2011-10" db="EMBL/GenBank/DDBJ databases">
        <title>The genome and transcriptome sequence of Clonorchis sinensis provide insights into the carcinogenic liver fluke.</title>
        <authorList>
            <person name="Wang X."/>
            <person name="Huang Y."/>
            <person name="Chen W."/>
            <person name="Liu H."/>
            <person name="Guo L."/>
            <person name="Chen Y."/>
            <person name="Luo F."/>
            <person name="Zhou W."/>
            <person name="Sun J."/>
            <person name="Mao Q."/>
            <person name="Liang P."/>
            <person name="Zhou C."/>
            <person name="Tian Y."/>
            <person name="Men J."/>
            <person name="Lv X."/>
            <person name="Huang L."/>
            <person name="Zhou J."/>
            <person name="Hu Y."/>
            <person name="Li R."/>
            <person name="Zhang F."/>
            <person name="Lei H."/>
            <person name="Li X."/>
            <person name="Hu X."/>
            <person name="Liang C."/>
            <person name="Xu J."/>
            <person name="Wu Z."/>
            <person name="Yu X."/>
        </authorList>
    </citation>
    <scope>NUCLEOTIDE SEQUENCE</scope>
    <source>
        <strain>Henan</strain>
    </source>
</reference>
<evidence type="ECO:0000313" key="2">
    <source>
        <dbReference type="Proteomes" id="UP000008909"/>
    </source>
</evidence>
<sequence length="93" mass="10924">LFEARKIISTTNGCDSAHRYLKRRIMMNARIDRERWWTVKARDMEKDCAAGVADNLVSRSEEGQIRFTLWDDYMYSRIESSDAISNDEKNVTD</sequence>
<evidence type="ECO:0000313" key="1">
    <source>
        <dbReference type="EMBL" id="GAA33651.1"/>
    </source>
</evidence>
<dbReference type="EMBL" id="DF143094">
    <property type="protein sequence ID" value="GAA33651.1"/>
    <property type="molecule type" value="Genomic_DNA"/>
</dbReference>